<accession>A0A182WK97</accession>
<evidence type="ECO:0000313" key="4">
    <source>
        <dbReference type="Proteomes" id="UP000075920"/>
    </source>
</evidence>
<dbReference type="AlphaFoldDB" id="A0A182WK97"/>
<dbReference type="EnsemblMetazoa" id="AMIN010810-RA">
    <property type="protein sequence ID" value="AMIN010810-PA"/>
    <property type="gene ID" value="AMIN010810"/>
</dbReference>
<sequence length="317" mass="36174">MLPSKRDNRTALEQGYDCGQEEVKIKLEYVPEDEQEHDVLATTDDALLANLKTSCSDSEDTFEESTTSRAKSHVRHANKPTEITGTTTAFAMQNESFSNEFTGATVANMFRSLLESVKKVHTATDIMCQEVTNVSQRLERVEKKVGISLATLETVKDGMVMDSDVSENEISNESTPSFVFKKISNKEEFLEFDSKLGNDREYYSNVKKWLKEQINENDPNNRMLAAMDLMIERTFFAQCNWTGASFDSAPKTAFRERTNVLKLFRVIGSNQSEVLNDSTVEKFFRQRLKNAKRRLTNKGLRKPACRKRKRTGEPSKR</sequence>
<reference evidence="4" key="1">
    <citation type="submission" date="2013-03" db="EMBL/GenBank/DDBJ databases">
        <title>The Genome Sequence of Anopheles minimus MINIMUS1.</title>
        <authorList>
            <consortium name="The Broad Institute Genomics Platform"/>
            <person name="Neafsey D.E."/>
            <person name="Walton C."/>
            <person name="Walker B."/>
            <person name="Young S.K."/>
            <person name="Zeng Q."/>
            <person name="Gargeya S."/>
            <person name="Fitzgerald M."/>
            <person name="Haas B."/>
            <person name="Abouelleil A."/>
            <person name="Allen A.W."/>
            <person name="Alvarado L."/>
            <person name="Arachchi H.M."/>
            <person name="Berlin A.M."/>
            <person name="Chapman S.B."/>
            <person name="Gainer-Dewar J."/>
            <person name="Goldberg J."/>
            <person name="Griggs A."/>
            <person name="Gujja S."/>
            <person name="Hansen M."/>
            <person name="Howarth C."/>
            <person name="Imamovic A."/>
            <person name="Ireland A."/>
            <person name="Larimer J."/>
            <person name="McCowan C."/>
            <person name="Murphy C."/>
            <person name="Pearson M."/>
            <person name="Poon T.W."/>
            <person name="Priest M."/>
            <person name="Roberts A."/>
            <person name="Saif S."/>
            <person name="Shea T."/>
            <person name="Sisk P."/>
            <person name="Sykes S."/>
            <person name="Wortman J."/>
            <person name="Nusbaum C."/>
            <person name="Birren B."/>
        </authorList>
    </citation>
    <scope>NUCLEOTIDE SEQUENCE [LARGE SCALE GENOMIC DNA]</scope>
    <source>
        <strain evidence="4">MINIMUS1</strain>
    </source>
</reference>
<evidence type="ECO:0000259" key="2">
    <source>
        <dbReference type="Pfam" id="PF16064"/>
    </source>
</evidence>
<feature type="region of interest" description="Disordered" evidence="1">
    <location>
        <begin position="296"/>
        <end position="317"/>
    </location>
</feature>
<reference evidence="3" key="2">
    <citation type="submission" date="2020-05" db="UniProtKB">
        <authorList>
            <consortium name="EnsemblMetazoa"/>
        </authorList>
    </citation>
    <scope>IDENTIFICATION</scope>
    <source>
        <strain evidence="3">MINIMUS1</strain>
    </source>
</reference>
<name>A0A182WK97_9DIPT</name>
<feature type="domain" description="DUF4806" evidence="2">
    <location>
        <begin position="177"/>
        <end position="264"/>
    </location>
</feature>
<dbReference type="STRING" id="112268.A0A182WK97"/>
<feature type="region of interest" description="Disordered" evidence="1">
    <location>
        <begin position="58"/>
        <end position="77"/>
    </location>
</feature>
<feature type="compositionally biased region" description="Basic residues" evidence="1">
    <location>
        <begin position="296"/>
        <end position="310"/>
    </location>
</feature>
<evidence type="ECO:0000313" key="3">
    <source>
        <dbReference type="EnsemblMetazoa" id="AMIN010810-PA"/>
    </source>
</evidence>
<proteinExistence type="predicted"/>
<dbReference type="Pfam" id="PF16064">
    <property type="entry name" value="DUF4806"/>
    <property type="match status" value="1"/>
</dbReference>
<dbReference type="InterPro" id="IPR032071">
    <property type="entry name" value="DUF4806"/>
</dbReference>
<protein>
    <submittedName>
        <fullName evidence="3">DUF4806 domain-containing protein</fullName>
    </submittedName>
</protein>
<organism evidence="3 4">
    <name type="scientific">Anopheles minimus</name>
    <dbReference type="NCBI Taxonomy" id="112268"/>
    <lineage>
        <taxon>Eukaryota</taxon>
        <taxon>Metazoa</taxon>
        <taxon>Ecdysozoa</taxon>
        <taxon>Arthropoda</taxon>
        <taxon>Hexapoda</taxon>
        <taxon>Insecta</taxon>
        <taxon>Pterygota</taxon>
        <taxon>Neoptera</taxon>
        <taxon>Endopterygota</taxon>
        <taxon>Diptera</taxon>
        <taxon>Nematocera</taxon>
        <taxon>Culicoidea</taxon>
        <taxon>Culicidae</taxon>
        <taxon>Anophelinae</taxon>
        <taxon>Anopheles</taxon>
    </lineage>
</organism>
<dbReference type="Proteomes" id="UP000075920">
    <property type="component" value="Unassembled WGS sequence"/>
</dbReference>
<evidence type="ECO:0000256" key="1">
    <source>
        <dbReference type="SAM" id="MobiDB-lite"/>
    </source>
</evidence>
<keyword evidence="4" id="KW-1185">Reference proteome</keyword>
<dbReference type="VEuPathDB" id="VectorBase:AMIN010810"/>